<keyword evidence="1" id="KW-0472">Membrane</keyword>
<feature type="transmembrane region" description="Helical" evidence="1">
    <location>
        <begin position="55"/>
        <end position="86"/>
    </location>
</feature>
<evidence type="ECO:0000313" key="3">
    <source>
        <dbReference type="Proteomes" id="UP000886865"/>
    </source>
</evidence>
<name>A0A9D1FHU9_9BACT</name>
<evidence type="ECO:0000256" key="1">
    <source>
        <dbReference type="SAM" id="Phobius"/>
    </source>
</evidence>
<dbReference type="Pfam" id="PF02681">
    <property type="entry name" value="DUF212"/>
    <property type="match status" value="1"/>
</dbReference>
<organism evidence="2 3">
    <name type="scientific">Candidatus Galligastranaerophilus intestinavium</name>
    <dbReference type="NCBI Taxonomy" id="2840836"/>
    <lineage>
        <taxon>Bacteria</taxon>
        <taxon>Candidatus Galligastranaerophilus</taxon>
    </lineage>
</organism>
<reference evidence="2" key="1">
    <citation type="submission" date="2020-10" db="EMBL/GenBank/DDBJ databases">
        <authorList>
            <person name="Gilroy R."/>
        </authorList>
    </citation>
    <scope>NUCLEOTIDE SEQUENCE</scope>
    <source>
        <strain evidence="2">CHK152-2871</strain>
    </source>
</reference>
<feature type="transmembrane region" description="Helical" evidence="1">
    <location>
        <begin position="132"/>
        <end position="151"/>
    </location>
</feature>
<keyword evidence="1" id="KW-1133">Transmembrane helix</keyword>
<keyword evidence="1" id="KW-0812">Transmembrane</keyword>
<feature type="transmembrane region" description="Helical" evidence="1">
    <location>
        <begin position="13"/>
        <end position="34"/>
    </location>
</feature>
<dbReference type="AlphaFoldDB" id="A0A9D1FHU9"/>
<comment type="caution">
    <text evidence="2">The sequence shown here is derived from an EMBL/GenBank/DDBJ whole genome shotgun (WGS) entry which is preliminary data.</text>
</comment>
<proteinExistence type="predicted"/>
<dbReference type="Proteomes" id="UP000886865">
    <property type="component" value="Unassembled WGS sequence"/>
</dbReference>
<dbReference type="PANTHER" id="PTHR31446">
    <property type="entry name" value="ACID PHOSPHATASE/VANADIUM-DEPENDENT HALOPEROXIDASE-RELATED PROTEIN"/>
    <property type="match status" value="1"/>
</dbReference>
<dbReference type="PANTHER" id="PTHR31446:SF29">
    <property type="entry name" value="ACID PHOSPHATASE_VANADIUM-DEPENDENT HALOPEROXIDASE-RELATED PROTEIN"/>
    <property type="match status" value="1"/>
</dbReference>
<evidence type="ECO:0000313" key="2">
    <source>
        <dbReference type="EMBL" id="HIS73737.1"/>
    </source>
</evidence>
<dbReference type="InterPro" id="IPR003832">
    <property type="entry name" value="DUF212"/>
</dbReference>
<protein>
    <submittedName>
        <fullName evidence="2">Divergent PAP2 family protein</fullName>
    </submittedName>
</protein>
<dbReference type="EMBL" id="DVJQ01000016">
    <property type="protein sequence ID" value="HIS73737.1"/>
    <property type="molecule type" value="Genomic_DNA"/>
</dbReference>
<accession>A0A9D1FHU9</accession>
<sequence>MQEFQFFNTGFEVLGSGLLAAGIAQTLKVIFHYIKNKKINFKIFTTTGGMPSSHSAGVIALATSVGIVCGIASVDFAISLGFSLIIMQDAAGLRRAAGKTAATLNRVVQEFVEHHETKPYEVLKELLGHTPFEVFCGAALGVVVAFFVHSLDKIEAVHKLLALISSF</sequence>
<gene>
    <name evidence="2" type="ORF">IAA86_01795</name>
</gene>
<reference evidence="2" key="2">
    <citation type="journal article" date="2021" name="PeerJ">
        <title>Extensive microbial diversity within the chicken gut microbiome revealed by metagenomics and culture.</title>
        <authorList>
            <person name="Gilroy R."/>
            <person name="Ravi A."/>
            <person name="Getino M."/>
            <person name="Pursley I."/>
            <person name="Horton D.L."/>
            <person name="Alikhan N.F."/>
            <person name="Baker D."/>
            <person name="Gharbi K."/>
            <person name="Hall N."/>
            <person name="Watson M."/>
            <person name="Adriaenssens E.M."/>
            <person name="Foster-Nyarko E."/>
            <person name="Jarju S."/>
            <person name="Secka A."/>
            <person name="Antonio M."/>
            <person name="Oren A."/>
            <person name="Chaudhuri R.R."/>
            <person name="La Ragione R."/>
            <person name="Hildebrand F."/>
            <person name="Pallen M.J."/>
        </authorList>
    </citation>
    <scope>NUCLEOTIDE SEQUENCE</scope>
    <source>
        <strain evidence="2">CHK152-2871</strain>
    </source>
</reference>